<dbReference type="GO" id="GO:0051287">
    <property type="term" value="F:NAD binding"/>
    <property type="evidence" value="ECO:0007669"/>
    <property type="project" value="UniProtKB-ARBA"/>
</dbReference>
<proteinExistence type="inferred from homology"/>
<dbReference type="SUPFAM" id="SSF111331">
    <property type="entry name" value="NAD kinase/diacylglycerol kinase-like"/>
    <property type="match status" value="1"/>
</dbReference>
<keyword evidence="8" id="KW-0963">Cytoplasm</keyword>
<dbReference type="EC" id="2.7.1.23" evidence="8"/>
<evidence type="ECO:0000313" key="10">
    <source>
        <dbReference type="Proteomes" id="UP000510886"/>
    </source>
</evidence>
<dbReference type="NCBIfam" id="NF003424">
    <property type="entry name" value="PRK04885.1"/>
    <property type="match status" value="1"/>
</dbReference>
<comment type="caution">
    <text evidence="8">Lacks conserved residue(s) required for the propagation of feature annotation.</text>
</comment>
<dbReference type="InterPro" id="IPR002504">
    <property type="entry name" value="NADK"/>
</dbReference>
<dbReference type="Proteomes" id="UP000510886">
    <property type="component" value="Chromosome"/>
</dbReference>
<gene>
    <name evidence="8" type="primary">nadK</name>
    <name evidence="9" type="ORF">GTO87_06385</name>
</gene>
<keyword evidence="3 8" id="KW-0418">Kinase</keyword>
<dbReference type="GO" id="GO:0005524">
    <property type="term" value="F:ATP binding"/>
    <property type="evidence" value="ECO:0007669"/>
    <property type="project" value="UniProtKB-KW"/>
</dbReference>
<feature type="binding site" evidence="8">
    <location>
        <position position="150"/>
    </location>
    <ligand>
        <name>NAD(+)</name>
        <dbReference type="ChEBI" id="CHEBI:57540"/>
    </ligand>
</feature>
<dbReference type="GO" id="GO:0006741">
    <property type="term" value="P:NADP+ biosynthetic process"/>
    <property type="evidence" value="ECO:0007669"/>
    <property type="project" value="UniProtKB-UniRule"/>
</dbReference>
<comment type="catalytic activity">
    <reaction evidence="7 8">
        <text>NAD(+) + ATP = ADP + NADP(+) + H(+)</text>
        <dbReference type="Rhea" id="RHEA:18629"/>
        <dbReference type="ChEBI" id="CHEBI:15378"/>
        <dbReference type="ChEBI" id="CHEBI:30616"/>
        <dbReference type="ChEBI" id="CHEBI:57540"/>
        <dbReference type="ChEBI" id="CHEBI:58349"/>
        <dbReference type="ChEBI" id="CHEBI:456216"/>
        <dbReference type="EC" id="2.7.1.23"/>
    </reaction>
</comment>
<evidence type="ECO:0000256" key="1">
    <source>
        <dbReference type="ARBA" id="ARBA00022679"/>
    </source>
</evidence>
<dbReference type="HAMAP" id="MF_00361">
    <property type="entry name" value="NAD_kinase"/>
    <property type="match status" value="1"/>
</dbReference>
<dbReference type="Gene3D" id="2.60.200.30">
    <property type="entry name" value="Probable inorganic polyphosphate/atp-NAD kinase, domain 2"/>
    <property type="match status" value="1"/>
</dbReference>
<feature type="binding site" evidence="8">
    <location>
        <begin position="122"/>
        <end position="123"/>
    </location>
    <ligand>
        <name>NAD(+)</name>
        <dbReference type="ChEBI" id="CHEBI:57540"/>
    </ligand>
</feature>
<dbReference type="GO" id="GO:0019674">
    <property type="term" value="P:NAD+ metabolic process"/>
    <property type="evidence" value="ECO:0007669"/>
    <property type="project" value="InterPro"/>
</dbReference>
<feature type="binding site" evidence="8">
    <location>
        <begin position="161"/>
        <end position="166"/>
    </location>
    <ligand>
        <name>NAD(+)</name>
        <dbReference type="ChEBI" id="CHEBI:57540"/>
    </ligand>
</feature>
<protein>
    <recommendedName>
        <fullName evidence="8">NAD kinase</fullName>
        <ecNumber evidence="8">2.7.1.23</ecNumber>
    </recommendedName>
    <alternativeName>
        <fullName evidence="8">ATP-dependent NAD kinase</fullName>
    </alternativeName>
</protein>
<dbReference type="InterPro" id="IPR017437">
    <property type="entry name" value="ATP-NAD_kinase_PpnK-typ_C"/>
</dbReference>
<evidence type="ECO:0000256" key="4">
    <source>
        <dbReference type="ARBA" id="ARBA00022840"/>
    </source>
</evidence>
<reference evidence="9 10" key="1">
    <citation type="submission" date="2020-01" db="EMBL/GenBank/DDBJ databases">
        <title>Complete and circular genome sequences of six lactobacillus isolates from horses.</title>
        <authorList>
            <person name="Hassan H.M."/>
        </authorList>
    </citation>
    <scope>NUCLEOTIDE SEQUENCE [LARGE SCALE GENOMIC DNA]</scope>
    <source>
        <strain evidence="9 10">1A</strain>
    </source>
</reference>
<evidence type="ECO:0000256" key="8">
    <source>
        <dbReference type="HAMAP-Rule" id="MF_00361"/>
    </source>
</evidence>
<organism evidence="9 10">
    <name type="scientific">Ligilactobacillus saerimneri</name>
    <dbReference type="NCBI Taxonomy" id="228229"/>
    <lineage>
        <taxon>Bacteria</taxon>
        <taxon>Bacillati</taxon>
        <taxon>Bacillota</taxon>
        <taxon>Bacilli</taxon>
        <taxon>Lactobacillales</taxon>
        <taxon>Lactobacillaceae</taxon>
        <taxon>Ligilactobacillus</taxon>
    </lineage>
</organism>
<sequence>MKVAIVANKLAKTQVIKQTLLQKLRDNGIGVDDQYPDIVISIGGDGTLLSAFHDYQDQVDRIRFIGVHTGHLGFYTDWQANELDDLVVSLLSDNDQAVTYPLLEVKVQFADTAKCREYLALNESALKKLSATLVTDVYIGGEFFERFRGDGLCVSTPTGSTAYNKSLGGAVVHPDLDVMQVAEISSLNNLVFRTLGSPMIISPNDTVKFIPEQETEFLLTVDAMTLPQKKIAQISYRVSKHRIRFAKYRHNDFWDRVQESFIGSKR</sequence>
<dbReference type="Gene3D" id="3.40.50.10330">
    <property type="entry name" value="Probable inorganic polyphosphate/atp-NAD kinase, domain 1"/>
    <property type="match status" value="1"/>
</dbReference>
<dbReference type="KEGG" id="lsw:GTO87_06385"/>
<name>A0A7H9EL21_9LACO</name>
<dbReference type="Pfam" id="PF20143">
    <property type="entry name" value="NAD_kinase_C"/>
    <property type="match status" value="1"/>
</dbReference>
<evidence type="ECO:0000256" key="5">
    <source>
        <dbReference type="ARBA" id="ARBA00022857"/>
    </source>
</evidence>
<feature type="binding site" evidence="8">
    <location>
        <begin position="45"/>
        <end position="46"/>
    </location>
    <ligand>
        <name>NAD(+)</name>
        <dbReference type="ChEBI" id="CHEBI:57540"/>
    </ligand>
</feature>
<evidence type="ECO:0000313" key="9">
    <source>
        <dbReference type="EMBL" id="QLL78261.1"/>
    </source>
</evidence>
<keyword evidence="5 8" id="KW-0521">NADP</keyword>
<comment type="cofactor">
    <cofactor evidence="8">
        <name>a divalent metal cation</name>
        <dbReference type="ChEBI" id="CHEBI:60240"/>
    </cofactor>
</comment>
<evidence type="ECO:0000256" key="6">
    <source>
        <dbReference type="ARBA" id="ARBA00023027"/>
    </source>
</evidence>
<dbReference type="GO" id="GO:0005737">
    <property type="term" value="C:cytoplasm"/>
    <property type="evidence" value="ECO:0007669"/>
    <property type="project" value="UniProtKB-SubCell"/>
</dbReference>
<keyword evidence="1 8" id="KW-0808">Transferase</keyword>
<dbReference type="EMBL" id="CP047418">
    <property type="protein sequence ID" value="QLL78261.1"/>
    <property type="molecule type" value="Genomic_DNA"/>
</dbReference>
<keyword evidence="2 8" id="KW-0547">Nucleotide-binding</keyword>
<dbReference type="GO" id="GO:0003951">
    <property type="term" value="F:NAD+ kinase activity"/>
    <property type="evidence" value="ECO:0007669"/>
    <property type="project" value="UniProtKB-UniRule"/>
</dbReference>
<dbReference type="GO" id="GO:0046872">
    <property type="term" value="F:metal ion binding"/>
    <property type="evidence" value="ECO:0007669"/>
    <property type="project" value="UniProtKB-UniRule"/>
</dbReference>
<evidence type="ECO:0000256" key="2">
    <source>
        <dbReference type="ARBA" id="ARBA00022741"/>
    </source>
</evidence>
<dbReference type="PANTHER" id="PTHR20275:SF0">
    <property type="entry name" value="NAD KINASE"/>
    <property type="match status" value="1"/>
</dbReference>
<dbReference type="Pfam" id="PF01513">
    <property type="entry name" value="NAD_kinase"/>
    <property type="match status" value="1"/>
</dbReference>
<keyword evidence="4 8" id="KW-0067">ATP-binding</keyword>
<comment type="function">
    <text evidence="8">Involved in the regulation of the intracellular balance of NAD and NADP, and is a key enzyme in the biosynthesis of NADP. Catalyzes specifically the phosphorylation on 2'-hydroxyl of the adenosine moiety of NAD to yield NADP.</text>
</comment>
<feature type="active site" description="Proton acceptor" evidence="8">
    <location>
        <position position="45"/>
    </location>
</feature>
<evidence type="ECO:0000256" key="3">
    <source>
        <dbReference type="ARBA" id="ARBA00022777"/>
    </source>
</evidence>
<comment type="subcellular location">
    <subcellularLocation>
        <location evidence="8">Cytoplasm</location>
    </subcellularLocation>
</comment>
<accession>A0A7H9EL21</accession>
<dbReference type="GeneID" id="89600009"/>
<dbReference type="InterPro" id="IPR016064">
    <property type="entry name" value="NAD/diacylglycerol_kinase_sf"/>
</dbReference>
<dbReference type="RefSeq" id="WP_009553854.1">
    <property type="nucleotide sequence ID" value="NZ_CALVCX010000028.1"/>
</dbReference>
<dbReference type="PANTHER" id="PTHR20275">
    <property type="entry name" value="NAD KINASE"/>
    <property type="match status" value="1"/>
</dbReference>
<dbReference type="AlphaFoldDB" id="A0A7H9EL21"/>
<comment type="similarity">
    <text evidence="8">Belongs to the NAD kinase family.</text>
</comment>
<keyword evidence="6 8" id="KW-0520">NAD</keyword>
<evidence type="ECO:0000256" key="7">
    <source>
        <dbReference type="ARBA" id="ARBA00047925"/>
    </source>
</evidence>
<feature type="binding site" evidence="8">
    <location>
        <position position="148"/>
    </location>
    <ligand>
        <name>NAD(+)</name>
        <dbReference type="ChEBI" id="CHEBI:57540"/>
    </ligand>
</feature>
<dbReference type="InterPro" id="IPR017438">
    <property type="entry name" value="ATP-NAD_kinase_N"/>
</dbReference>